<evidence type="ECO:0000313" key="1">
    <source>
        <dbReference type="EMBL" id="RYR08318.1"/>
    </source>
</evidence>
<gene>
    <name evidence="1" type="ORF">Ahy_B05g075947</name>
</gene>
<organism evidence="1 2">
    <name type="scientific">Arachis hypogaea</name>
    <name type="common">Peanut</name>
    <dbReference type="NCBI Taxonomy" id="3818"/>
    <lineage>
        <taxon>Eukaryota</taxon>
        <taxon>Viridiplantae</taxon>
        <taxon>Streptophyta</taxon>
        <taxon>Embryophyta</taxon>
        <taxon>Tracheophyta</taxon>
        <taxon>Spermatophyta</taxon>
        <taxon>Magnoliopsida</taxon>
        <taxon>eudicotyledons</taxon>
        <taxon>Gunneridae</taxon>
        <taxon>Pentapetalae</taxon>
        <taxon>rosids</taxon>
        <taxon>fabids</taxon>
        <taxon>Fabales</taxon>
        <taxon>Fabaceae</taxon>
        <taxon>Papilionoideae</taxon>
        <taxon>50 kb inversion clade</taxon>
        <taxon>dalbergioids sensu lato</taxon>
        <taxon>Dalbergieae</taxon>
        <taxon>Pterocarpus clade</taxon>
        <taxon>Arachis</taxon>
    </lineage>
</organism>
<reference evidence="1 2" key="1">
    <citation type="submission" date="2019-01" db="EMBL/GenBank/DDBJ databases">
        <title>Sequencing of cultivated peanut Arachis hypogaea provides insights into genome evolution and oil improvement.</title>
        <authorList>
            <person name="Chen X."/>
        </authorList>
    </citation>
    <scope>NUCLEOTIDE SEQUENCE [LARGE SCALE GENOMIC DNA]</scope>
    <source>
        <strain evidence="2">cv. Fuhuasheng</strain>
        <tissue evidence="1">Leaves</tissue>
    </source>
</reference>
<protein>
    <submittedName>
        <fullName evidence="1">Uncharacterized protein</fullName>
    </submittedName>
</protein>
<dbReference type="EMBL" id="SDMP01000015">
    <property type="protein sequence ID" value="RYR08318.1"/>
    <property type="molecule type" value="Genomic_DNA"/>
</dbReference>
<dbReference type="Proteomes" id="UP000289738">
    <property type="component" value="Chromosome B05"/>
</dbReference>
<evidence type="ECO:0000313" key="2">
    <source>
        <dbReference type="Proteomes" id="UP000289738"/>
    </source>
</evidence>
<comment type="caution">
    <text evidence="1">The sequence shown here is derived from an EMBL/GenBank/DDBJ whole genome shotgun (WGS) entry which is preliminary data.</text>
</comment>
<sequence>MLGIENINFETMSNLITTEAGSEVAQVEVDEPSSKRARPATSDVWNFFKKLGPDKDGVEHSEYKGCNKKL</sequence>
<dbReference type="AlphaFoldDB" id="A0A444Z2B5"/>
<keyword evidence="2" id="KW-1185">Reference proteome</keyword>
<proteinExistence type="predicted"/>
<name>A0A444Z2B5_ARAHY</name>
<accession>A0A444Z2B5</accession>